<evidence type="ECO:0000313" key="2">
    <source>
        <dbReference type="Proteomes" id="UP000515292"/>
    </source>
</evidence>
<dbReference type="KEGG" id="sand:H3309_06630"/>
<dbReference type="EMBL" id="CP059851">
    <property type="protein sequence ID" value="QMW24127.1"/>
    <property type="molecule type" value="Genomic_DNA"/>
</dbReference>
<organism evidence="1 2">
    <name type="scientific">Sandaracinobacteroides saxicola</name>
    <dbReference type="NCBI Taxonomy" id="2759707"/>
    <lineage>
        <taxon>Bacteria</taxon>
        <taxon>Pseudomonadati</taxon>
        <taxon>Pseudomonadota</taxon>
        <taxon>Alphaproteobacteria</taxon>
        <taxon>Sphingomonadales</taxon>
        <taxon>Sphingosinicellaceae</taxon>
        <taxon>Sandaracinobacteroides</taxon>
    </lineage>
</organism>
<dbReference type="RefSeq" id="WP_182297950.1">
    <property type="nucleotide sequence ID" value="NZ_CP059851.1"/>
</dbReference>
<sequence length="394" mass="43543">MDAERAGKLYVKFVQRGEPVNNLIRDRCLAAFAKWTDDVADAVLLFATEMLPCIAGGNQNERFIETNTLLIATTATVSGAALTPIEAVYRLCMWNSWFRQRQLNLKAAPIQLPMAMEIYNEINDGGWDTDAGFLAFCAAVTEPHRKIYDIRKAFVDAGLPKLNVYATMHFLQQNVLPITRLNVGTAVDIYRMSLLAPPLTAFAGFDDWGPGNHGSIAENKLCHFLKHVLDAHPLGDKQKLPWVDETAVWWRELNIRLTGERAQAGLGVMLWNAVRAHFPATLSDHLLPANAPQVVAKVRAGGGWPQLLKDWLVAQYADAYAAYALNLSRAMTDIIVHVDETGSNVNMKGVNGGFFLGGRPEGAVLGLSTCFYAKPDVNLKTVNVDRQIWQVSPL</sequence>
<proteinExistence type="predicted"/>
<dbReference type="Proteomes" id="UP000515292">
    <property type="component" value="Chromosome"/>
</dbReference>
<dbReference type="AlphaFoldDB" id="A0A7G5IL85"/>
<accession>A0A7G5IL85</accession>
<reference evidence="1 2" key="1">
    <citation type="submission" date="2020-07" db="EMBL/GenBank/DDBJ databases">
        <title>Complete genome sequence for Sandaracinobacter sp. M6.</title>
        <authorList>
            <person name="Tang Y."/>
            <person name="Liu Q."/>
            <person name="Guo Z."/>
            <person name="Lei P."/>
            <person name="Huang B."/>
        </authorList>
    </citation>
    <scope>NUCLEOTIDE SEQUENCE [LARGE SCALE GENOMIC DNA]</scope>
    <source>
        <strain evidence="1 2">M6</strain>
    </source>
</reference>
<protein>
    <submittedName>
        <fullName evidence="1">Uncharacterized protein</fullName>
    </submittedName>
</protein>
<evidence type="ECO:0000313" key="1">
    <source>
        <dbReference type="EMBL" id="QMW24127.1"/>
    </source>
</evidence>
<name>A0A7G5IL85_9SPHN</name>
<keyword evidence="2" id="KW-1185">Reference proteome</keyword>
<gene>
    <name evidence="1" type="ORF">H3309_06630</name>
</gene>